<evidence type="ECO:0000256" key="2">
    <source>
        <dbReference type="ARBA" id="ARBA00007543"/>
    </source>
</evidence>
<comment type="subcellular location">
    <subcellularLocation>
        <location evidence="1">Cell membrane</location>
        <topology evidence="1">Multi-pass membrane protein</topology>
    </subcellularLocation>
</comment>
<dbReference type="GO" id="GO:0016682">
    <property type="term" value="F:oxidoreductase activity, acting on diphenols and related substances as donors, oxygen as acceptor"/>
    <property type="evidence" value="ECO:0007669"/>
    <property type="project" value="TreeGrafter"/>
</dbReference>
<evidence type="ECO:0000256" key="7">
    <source>
        <dbReference type="ARBA" id="ARBA00022723"/>
    </source>
</evidence>
<keyword evidence="11 12" id="KW-0472">Membrane</keyword>
<dbReference type="Proteomes" id="UP000245021">
    <property type="component" value="Unassembled WGS sequence"/>
</dbReference>
<feature type="transmembrane region" description="Helical" evidence="12">
    <location>
        <begin position="115"/>
        <end position="142"/>
    </location>
</feature>
<dbReference type="GO" id="GO:0009055">
    <property type="term" value="F:electron transfer activity"/>
    <property type="evidence" value="ECO:0007669"/>
    <property type="project" value="TreeGrafter"/>
</dbReference>
<protein>
    <submittedName>
        <fullName evidence="13">Cytochrome D ubiquinol oxidase subunit II</fullName>
    </submittedName>
</protein>
<comment type="similarity">
    <text evidence="2">Belongs to the cytochrome ubiquinol oxidase subunit 2 family.</text>
</comment>
<dbReference type="PIRSF" id="PIRSF000267">
    <property type="entry name" value="Cyt_oxidse_sub2"/>
    <property type="match status" value="1"/>
</dbReference>
<evidence type="ECO:0000256" key="9">
    <source>
        <dbReference type="ARBA" id="ARBA00022989"/>
    </source>
</evidence>
<name>A0A2R5HEE7_9LACT</name>
<feature type="transmembrane region" description="Helical" evidence="12">
    <location>
        <begin position="83"/>
        <end position="103"/>
    </location>
</feature>
<comment type="caution">
    <text evidence="13">The sequence shown here is derived from an EMBL/GenBank/DDBJ whole genome shotgun (WGS) entry which is preliminary data.</text>
</comment>
<dbReference type="Pfam" id="PF02322">
    <property type="entry name" value="Cyt_bd_oxida_II"/>
    <property type="match status" value="1"/>
</dbReference>
<gene>
    <name evidence="13" type="primary">cydB</name>
    <name evidence="13" type="ORF">NtB2_00559</name>
</gene>
<proteinExistence type="inferred from homology"/>
<dbReference type="GO" id="GO:0070069">
    <property type="term" value="C:cytochrome complex"/>
    <property type="evidence" value="ECO:0007669"/>
    <property type="project" value="TreeGrafter"/>
</dbReference>
<dbReference type="GO" id="GO:0005886">
    <property type="term" value="C:plasma membrane"/>
    <property type="evidence" value="ECO:0007669"/>
    <property type="project" value="UniProtKB-SubCell"/>
</dbReference>
<evidence type="ECO:0000256" key="5">
    <source>
        <dbReference type="ARBA" id="ARBA00022617"/>
    </source>
</evidence>
<feature type="transmembrane region" description="Helical" evidence="12">
    <location>
        <begin position="303"/>
        <end position="333"/>
    </location>
</feature>
<dbReference type="PANTHER" id="PTHR43141">
    <property type="entry name" value="CYTOCHROME BD2 SUBUNIT II"/>
    <property type="match status" value="1"/>
</dbReference>
<evidence type="ECO:0000256" key="3">
    <source>
        <dbReference type="ARBA" id="ARBA00022448"/>
    </source>
</evidence>
<keyword evidence="6 12" id="KW-0812">Transmembrane</keyword>
<keyword evidence="10" id="KW-0408">Iron</keyword>
<feature type="transmembrane region" description="Helical" evidence="12">
    <location>
        <begin position="199"/>
        <end position="222"/>
    </location>
</feature>
<keyword evidence="9 12" id="KW-1133">Transmembrane helix</keyword>
<evidence type="ECO:0000313" key="13">
    <source>
        <dbReference type="EMBL" id="GBG96447.1"/>
    </source>
</evidence>
<keyword evidence="7" id="KW-0479">Metal-binding</keyword>
<evidence type="ECO:0000256" key="1">
    <source>
        <dbReference type="ARBA" id="ARBA00004651"/>
    </source>
</evidence>
<dbReference type="GO" id="GO:0019646">
    <property type="term" value="P:aerobic electron transport chain"/>
    <property type="evidence" value="ECO:0007669"/>
    <property type="project" value="TreeGrafter"/>
</dbReference>
<evidence type="ECO:0000256" key="12">
    <source>
        <dbReference type="SAM" id="Phobius"/>
    </source>
</evidence>
<dbReference type="GO" id="GO:0046872">
    <property type="term" value="F:metal ion binding"/>
    <property type="evidence" value="ECO:0007669"/>
    <property type="project" value="UniProtKB-KW"/>
</dbReference>
<dbReference type="NCBIfam" id="TIGR00203">
    <property type="entry name" value="cydB"/>
    <property type="match status" value="1"/>
</dbReference>
<evidence type="ECO:0000256" key="11">
    <source>
        <dbReference type="ARBA" id="ARBA00023136"/>
    </source>
</evidence>
<dbReference type="AlphaFoldDB" id="A0A2R5HEE7"/>
<evidence type="ECO:0000256" key="8">
    <source>
        <dbReference type="ARBA" id="ARBA00022982"/>
    </source>
</evidence>
<reference evidence="13 14" key="1">
    <citation type="journal article" date="2018" name="Genome Announc.">
        <title>Draft Genome Sequence of Lactococcus sp. Strain NtB2 (JCM 32569), Isolated from the Gut of the Higher Termite Nasutitermes takasagoensis.</title>
        <authorList>
            <person name="Noda S."/>
            <person name="Aihara C."/>
            <person name="Yuki M."/>
            <person name="Ohkuma M."/>
        </authorList>
    </citation>
    <scope>NUCLEOTIDE SEQUENCE [LARGE SCALE GENOMIC DNA]</scope>
    <source>
        <strain evidence="13 14">NtB2</strain>
    </source>
</reference>
<evidence type="ECO:0000256" key="4">
    <source>
        <dbReference type="ARBA" id="ARBA00022475"/>
    </source>
</evidence>
<dbReference type="InterPro" id="IPR003317">
    <property type="entry name" value="Cyt-d_oxidase_su2"/>
</dbReference>
<evidence type="ECO:0000256" key="10">
    <source>
        <dbReference type="ARBA" id="ARBA00023004"/>
    </source>
</evidence>
<feature type="transmembrane region" description="Helical" evidence="12">
    <location>
        <begin position="262"/>
        <end position="283"/>
    </location>
</feature>
<organism evidence="13 14">
    <name type="scientific">Lactococcus termiticola</name>
    <dbReference type="NCBI Taxonomy" id="2169526"/>
    <lineage>
        <taxon>Bacteria</taxon>
        <taxon>Bacillati</taxon>
        <taxon>Bacillota</taxon>
        <taxon>Bacilli</taxon>
        <taxon>Lactobacillales</taxon>
        <taxon>Streptococcaceae</taxon>
        <taxon>Lactococcus</taxon>
    </lineage>
</organism>
<dbReference type="OrthoDB" id="9776710at2"/>
<keyword evidence="5" id="KW-0349">Heme</keyword>
<evidence type="ECO:0000313" key="14">
    <source>
        <dbReference type="Proteomes" id="UP000245021"/>
    </source>
</evidence>
<feature type="transmembrane region" description="Helical" evidence="12">
    <location>
        <begin position="154"/>
        <end position="178"/>
    </location>
</feature>
<keyword evidence="14" id="KW-1185">Reference proteome</keyword>
<evidence type="ECO:0000256" key="6">
    <source>
        <dbReference type="ARBA" id="ARBA00022692"/>
    </source>
</evidence>
<keyword evidence="8" id="KW-0249">Electron transport</keyword>
<keyword evidence="4" id="KW-1003">Cell membrane</keyword>
<feature type="transmembrane region" description="Helical" evidence="12">
    <location>
        <begin position="6"/>
        <end position="37"/>
    </location>
</feature>
<keyword evidence="3" id="KW-0813">Transport</keyword>
<feature type="transmembrane region" description="Helical" evidence="12">
    <location>
        <begin position="234"/>
        <end position="255"/>
    </location>
</feature>
<dbReference type="PANTHER" id="PTHR43141:SF5">
    <property type="entry name" value="CYTOCHROME BD-I UBIQUINOL OXIDASE SUBUNIT 2"/>
    <property type="match status" value="1"/>
</dbReference>
<dbReference type="EMBL" id="BFFO01000003">
    <property type="protein sequence ID" value="GBG96447.1"/>
    <property type="molecule type" value="Genomic_DNA"/>
</dbReference>
<sequence length="339" mass="37669">MSGLQLFWFIIVGVLFGGFFFLEGFDFGVGMSTLFVAKDDREIDQSIAAIGPFWDGNEVWLLTAGGAMFASMPYWYASLFSGYYLILLLILAGLILRGVSFEFRHRAPSAKHHKFWGVILGIASTAVPFLFGLMFTSFIQGIPMDVNGNVSANFFTYVNLLSIVGGVAVTLLCFLHGLNYLALKVAGPLRDRAKAIAKVLYFVLYAGEVVFAILLFFFTDFFKTQVIDGVHKNAVWTVILLAVIVVLSVIAHIGVMKSNEKMAFFSSGITFFALVALLFQGIFPRVMIATNPVHDILIRHASSTSYTLTAMTIVALCILPFVLVYVAWTYFIFRKRIEK</sequence>
<dbReference type="RefSeq" id="WP_109245422.1">
    <property type="nucleotide sequence ID" value="NZ_BFFO01000003.1"/>
</dbReference>
<accession>A0A2R5HEE7</accession>